<gene>
    <name evidence="2" type="ORF">GJU39_04535</name>
</gene>
<keyword evidence="1" id="KW-0812">Transmembrane</keyword>
<keyword evidence="1" id="KW-0472">Membrane</keyword>
<name>A0A7K0FWJ4_9SPHI</name>
<dbReference type="OrthoDB" id="667067at2"/>
<accession>A0A7K0FWJ4</accession>
<protein>
    <submittedName>
        <fullName evidence="2">Uncharacterized protein</fullName>
    </submittedName>
</protein>
<comment type="caution">
    <text evidence="2">The sequence shown here is derived from an EMBL/GenBank/DDBJ whole genome shotgun (WGS) entry which is preliminary data.</text>
</comment>
<proteinExistence type="predicted"/>
<feature type="transmembrane region" description="Helical" evidence="1">
    <location>
        <begin position="188"/>
        <end position="208"/>
    </location>
</feature>
<dbReference type="EMBL" id="WKKH01000005">
    <property type="protein sequence ID" value="MRX75349.1"/>
    <property type="molecule type" value="Genomic_DNA"/>
</dbReference>
<dbReference type="AlphaFoldDB" id="A0A7K0FWJ4"/>
<reference evidence="2 3" key="1">
    <citation type="submission" date="2019-11" db="EMBL/GenBank/DDBJ databases">
        <title>Pedobacter petrophilus genome.</title>
        <authorList>
            <person name="Feldbauer M.J."/>
            <person name="Newman J.D."/>
        </authorList>
    </citation>
    <scope>NUCLEOTIDE SEQUENCE [LARGE SCALE GENOMIC DNA]</scope>
    <source>
        <strain evidence="2 3">LMG 29686</strain>
    </source>
</reference>
<keyword evidence="1" id="KW-1133">Transmembrane helix</keyword>
<sequence>MAKTKWIIEPSTVTIYPKRSLRILGLVFFILVAVFIYFLATEMSGYSVATSITYYVVLLMIPLLLVFVAESKVIFNGTDRRLYKKIGFLPVGSIPFDDIAAVELYETLGSGFNYSLFRKSNRHGKGLVVSAGYSKATDANFIQYQNEVLPKIDELVFANAPVISKQAIFDFEFFKEEGGVYVLRQNKIGGLIVGFVMIGITVAILLNPDFMMEEAAFKRILVTYFPLIIGLVFVYAFFSSLKFDKNQGKVIHSTFGGRKVTEYAFDDLIRFQIVRKTTNLIYSGTEVNAEIYLPDKNKMKTLSMKSFIGTKKIDRFLDEANTILGRI</sequence>
<evidence type="ECO:0000256" key="1">
    <source>
        <dbReference type="SAM" id="Phobius"/>
    </source>
</evidence>
<evidence type="ECO:0000313" key="3">
    <source>
        <dbReference type="Proteomes" id="UP000487757"/>
    </source>
</evidence>
<feature type="transmembrane region" description="Helical" evidence="1">
    <location>
        <begin position="52"/>
        <end position="75"/>
    </location>
</feature>
<evidence type="ECO:0000313" key="2">
    <source>
        <dbReference type="EMBL" id="MRX75349.1"/>
    </source>
</evidence>
<keyword evidence="3" id="KW-1185">Reference proteome</keyword>
<dbReference type="RefSeq" id="WP_154279512.1">
    <property type="nucleotide sequence ID" value="NZ_JBHUJQ010000001.1"/>
</dbReference>
<feature type="transmembrane region" description="Helical" evidence="1">
    <location>
        <begin position="220"/>
        <end position="238"/>
    </location>
</feature>
<dbReference type="Proteomes" id="UP000487757">
    <property type="component" value="Unassembled WGS sequence"/>
</dbReference>
<feature type="transmembrane region" description="Helical" evidence="1">
    <location>
        <begin position="21"/>
        <end position="40"/>
    </location>
</feature>
<organism evidence="2 3">
    <name type="scientific">Pedobacter petrophilus</name>
    <dbReference type="NCBI Taxonomy" id="1908241"/>
    <lineage>
        <taxon>Bacteria</taxon>
        <taxon>Pseudomonadati</taxon>
        <taxon>Bacteroidota</taxon>
        <taxon>Sphingobacteriia</taxon>
        <taxon>Sphingobacteriales</taxon>
        <taxon>Sphingobacteriaceae</taxon>
        <taxon>Pedobacter</taxon>
    </lineage>
</organism>